<keyword evidence="3" id="KW-1185">Reference proteome</keyword>
<proteinExistence type="predicted"/>
<evidence type="ECO:0000256" key="1">
    <source>
        <dbReference type="SAM" id="SignalP"/>
    </source>
</evidence>
<organism evidence="2 3">
    <name type="scientific">Pontivivens insulae</name>
    <dbReference type="NCBI Taxonomy" id="1639689"/>
    <lineage>
        <taxon>Bacteria</taxon>
        <taxon>Pseudomonadati</taxon>
        <taxon>Pseudomonadota</taxon>
        <taxon>Alphaproteobacteria</taxon>
        <taxon>Rhodobacterales</taxon>
        <taxon>Paracoccaceae</taxon>
        <taxon>Pontivivens</taxon>
    </lineage>
</organism>
<gene>
    <name evidence="2" type="ORF">POI8812_00826</name>
</gene>
<dbReference type="RefSeq" id="WP_108781216.1">
    <property type="nucleotide sequence ID" value="NZ_OMKW01000001.1"/>
</dbReference>
<sequence>MFKRLLPCILALAVAAPMPAAATVTSDEGVTYDQQRNRYGVVLRAGDDVIYLGVSCDVLSEARGEGKWATTSDQVILDFFDRSLSLQPIGQFVGRDIAECAL</sequence>
<reference evidence="2 3" key="1">
    <citation type="submission" date="2018-03" db="EMBL/GenBank/DDBJ databases">
        <authorList>
            <person name="Keele B.F."/>
        </authorList>
    </citation>
    <scope>NUCLEOTIDE SEQUENCE [LARGE SCALE GENOMIC DNA]</scope>
    <source>
        <strain evidence="2 3">CeCT 8812</strain>
    </source>
</reference>
<accession>A0A2R8A8Q3</accession>
<protein>
    <submittedName>
        <fullName evidence="2">Uncharacterized protein</fullName>
    </submittedName>
</protein>
<dbReference type="EMBL" id="OMKW01000001">
    <property type="protein sequence ID" value="SPF28525.1"/>
    <property type="molecule type" value="Genomic_DNA"/>
</dbReference>
<evidence type="ECO:0000313" key="3">
    <source>
        <dbReference type="Proteomes" id="UP000244932"/>
    </source>
</evidence>
<feature type="chain" id="PRO_5015314096" evidence="1">
    <location>
        <begin position="23"/>
        <end position="102"/>
    </location>
</feature>
<dbReference type="Proteomes" id="UP000244932">
    <property type="component" value="Unassembled WGS sequence"/>
</dbReference>
<feature type="signal peptide" evidence="1">
    <location>
        <begin position="1"/>
        <end position="22"/>
    </location>
</feature>
<keyword evidence="1" id="KW-0732">Signal</keyword>
<dbReference type="AlphaFoldDB" id="A0A2R8A8Q3"/>
<name>A0A2R8A8Q3_9RHOB</name>
<evidence type="ECO:0000313" key="2">
    <source>
        <dbReference type="EMBL" id="SPF28525.1"/>
    </source>
</evidence>